<name>C3MY62_SACI4</name>
<protein>
    <submittedName>
        <fullName evidence="2">CopG domain protein DNA-binding domain protein</fullName>
    </submittedName>
</protein>
<dbReference type="SUPFAM" id="SSF47598">
    <property type="entry name" value="Ribbon-helix-helix"/>
    <property type="match status" value="1"/>
</dbReference>
<evidence type="ECO:0000313" key="3">
    <source>
        <dbReference type="Proteomes" id="UP000001350"/>
    </source>
</evidence>
<dbReference type="InterPro" id="IPR010985">
    <property type="entry name" value="Ribbon_hlx_hlx"/>
</dbReference>
<accession>C3MY62</accession>
<evidence type="ECO:0000313" key="2">
    <source>
        <dbReference type="EMBL" id="ACP38619.1"/>
    </source>
</evidence>
<dbReference type="InterPro" id="IPR002145">
    <property type="entry name" value="CopG"/>
</dbReference>
<dbReference type="InterPro" id="IPR013321">
    <property type="entry name" value="Arc_rbn_hlx_hlx"/>
</dbReference>
<dbReference type="AlphaFoldDB" id="C3MY62"/>
<dbReference type="Gene3D" id="1.10.1220.10">
    <property type="entry name" value="Met repressor-like"/>
    <property type="match status" value="1"/>
</dbReference>
<dbReference type="RefSeq" id="WP_012711849.1">
    <property type="nucleotide sequence ID" value="NC_012588.1"/>
</dbReference>
<evidence type="ECO:0000259" key="1">
    <source>
        <dbReference type="Pfam" id="PF01402"/>
    </source>
</evidence>
<reference evidence="2 3" key="1">
    <citation type="journal article" date="2009" name="Proc. Natl. Acad. Sci. U.S.A.">
        <title>Biogeography of the Sulfolobus islandicus pan-genome.</title>
        <authorList>
            <person name="Reno M.L."/>
            <person name="Held N.L."/>
            <person name="Fields C.J."/>
            <person name="Burke P.V."/>
            <person name="Whitaker R.J."/>
        </authorList>
    </citation>
    <scope>NUCLEOTIDE SEQUENCE [LARGE SCALE GENOMIC DNA]</scope>
    <source>
        <strain evidence="3">M.14.25 / Kamchatka #1</strain>
    </source>
</reference>
<dbReference type="KEGG" id="sia:M1425_1875"/>
<feature type="domain" description="Ribbon-helix-helix protein CopG" evidence="1">
    <location>
        <begin position="17"/>
        <end position="56"/>
    </location>
</feature>
<sequence length="61" mass="7109">MLFGKKKEEWKGKRKGKIVSVLLSNELYTKLDILAKRYGVKKSQIIRDAIIEKLEKMQSKA</sequence>
<dbReference type="HOGENOM" id="CLU_2911702_0_0_2"/>
<dbReference type="Proteomes" id="UP000001350">
    <property type="component" value="Chromosome"/>
</dbReference>
<dbReference type="GeneID" id="84053436"/>
<dbReference type="GO" id="GO:0003677">
    <property type="term" value="F:DNA binding"/>
    <property type="evidence" value="ECO:0007669"/>
    <property type="project" value="UniProtKB-KW"/>
</dbReference>
<dbReference type="EMBL" id="CP001400">
    <property type="protein sequence ID" value="ACP38619.1"/>
    <property type="molecule type" value="Genomic_DNA"/>
</dbReference>
<dbReference type="Pfam" id="PF01402">
    <property type="entry name" value="RHH_1"/>
    <property type="match status" value="1"/>
</dbReference>
<dbReference type="GO" id="GO:0006355">
    <property type="term" value="P:regulation of DNA-templated transcription"/>
    <property type="evidence" value="ECO:0007669"/>
    <property type="project" value="InterPro"/>
</dbReference>
<keyword evidence="2" id="KW-0238">DNA-binding</keyword>
<proteinExistence type="predicted"/>
<organism evidence="2 3">
    <name type="scientific">Saccharolobus islandicus (strain M.14.25 / Kamchatka #1)</name>
    <name type="common">Sulfolobus islandicus</name>
    <dbReference type="NCBI Taxonomy" id="427317"/>
    <lineage>
        <taxon>Archaea</taxon>
        <taxon>Thermoproteota</taxon>
        <taxon>Thermoprotei</taxon>
        <taxon>Sulfolobales</taxon>
        <taxon>Sulfolobaceae</taxon>
        <taxon>Saccharolobus</taxon>
    </lineage>
</organism>
<gene>
    <name evidence="2" type="ordered locus">M1425_1875</name>
</gene>